<dbReference type="GO" id="GO:0000166">
    <property type="term" value="F:nucleotide binding"/>
    <property type="evidence" value="ECO:0007669"/>
    <property type="project" value="InterPro"/>
</dbReference>
<dbReference type="InterPro" id="IPR050463">
    <property type="entry name" value="Gfo/Idh/MocA_oxidrdct_glycsds"/>
</dbReference>
<protein>
    <submittedName>
        <fullName evidence="2">Gfo/Idh/MocA family oxidoreductase</fullName>
    </submittedName>
</protein>
<dbReference type="EMBL" id="DSVQ01000012">
    <property type="protein sequence ID" value="HGT39151.1"/>
    <property type="molecule type" value="Genomic_DNA"/>
</dbReference>
<dbReference type="AlphaFoldDB" id="A0A7C4LQ34"/>
<dbReference type="InterPro" id="IPR006311">
    <property type="entry name" value="TAT_signal"/>
</dbReference>
<evidence type="ECO:0000259" key="1">
    <source>
        <dbReference type="Pfam" id="PF01408"/>
    </source>
</evidence>
<reference evidence="2" key="1">
    <citation type="journal article" date="2020" name="mSystems">
        <title>Genome- and Community-Level Interaction Insights into Carbon Utilization and Element Cycling Functions of Hydrothermarchaeota in Hydrothermal Sediment.</title>
        <authorList>
            <person name="Zhou Z."/>
            <person name="Liu Y."/>
            <person name="Xu W."/>
            <person name="Pan J."/>
            <person name="Luo Z.H."/>
            <person name="Li M."/>
        </authorList>
    </citation>
    <scope>NUCLEOTIDE SEQUENCE [LARGE SCALE GENOMIC DNA]</scope>
    <source>
        <strain evidence="2">SpSt-508</strain>
    </source>
</reference>
<gene>
    <name evidence="2" type="ORF">ENS64_07790</name>
</gene>
<dbReference type="InterPro" id="IPR000683">
    <property type="entry name" value="Gfo/Idh/MocA-like_OxRdtase_N"/>
</dbReference>
<organism evidence="2">
    <name type="scientific">Schlesneria paludicola</name>
    <dbReference type="NCBI Taxonomy" id="360056"/>
    <lineage>
        <taxon>Bacteria</taxon>
        <taxon>Pseudomonadati</taxon>
        <taxon>Planctomycetota</taxon>
        <taxon>Planctomycetia</taxon>
        <taxon>Planctomycetales</taxon>
        <taxon>Planctomycetaceae</taxon>
        <taxon>Schlesneria</taxon>
    </lineage>
</organism>
<dbReference type="PROSITE" id="PS51318">
    <property type="entry name" value="TAT"/>
    <property type="match status" value="1"/>
</dbReference>
<dbReference type="InterPro" id="IPR036291">
    <property type="entry name" value="NAD(P)-bd_dom_sf"/>
</dbReference>
<dbReference type="Pfam" id="PF01408">
    <property type="entry name" value="GFO_IDH_MocA"/>
    <property type="match status" value="1"/>
</dbReference>
<dbReference type="Gene3D" id="3.30.360.10">
    <property type="entry name" value="Dihydrodipicolinate Reductase, domain 2"/>
    <property type="match status" value="1"/>
</dbReference>
<proteinExistence type="predicted"/>
<dbReference type="Gene3D" id="3.40.50.720">
    <property type="entry name" value="NAD(P)-binding Rossmann-like Domain"/>
    <property type="match status" value="1"/>
</dbReference>
<sequence length="434" mass="47721">MVEPANATRREFLKTSAAVAGGLGWHFSLSSALFAAGDDTLKVGLVGCGGRGTGAAREALTADPNVKLVAVADVFRQQIDYSLENLKTQQKIADRVQVDEDHKFVGLDAYKQVIDAVDVVLLATPPGFRPYHLRYAVEAGKHIFTEKPMATDAPGCRSVLESVKIAKEKKLGILAGFCWRYNYPRRELFQRIHDGQIGEVVAIYGTYLTGPVKPMPPAETRPKDMTDLEWMVRNWYNFTWLSGDGLVEQAVHTVDWLAWAMKDVPPAQCTAVGGRQIPAHGGNIFDHIEVNYQWGNAVETRGFLAQRQIAGCHNENGLVVIGTKGAGHIGARRGGVNITGEMPWVYEGPDPNMYQVEHDEFFASLRKGSPLNDGDRMVSSTLMAIMGRMAGYTGKLVTWDMAFQSQEVLAPEVHEWTDEVKVPPLALPGITPFV</sequence>
<dbReference type="PANTHER" id="PTHR43818:SF5">
    <property type="entry name" value="OXIDOREDUCTASE FAMILY PROTEIN"/>
    <property type="match status" value="1"/>
</dbReference>
<feature type="domain" description="Gfo/Idh/MocA-like oxidoreductase N-terminal" evidence="1">
    <location>
        <begin position="41"/>
        <end position="164"/>
    </location>
</feature>
<accession>A0A7C4LQ34</accession>
<dbReference type="SUPFAM" id="SSF51735">
    <property type="entry name" value="NAD(P)-binding Rossmann-fold domains"/>
    <property type="match status" value="1"/>
</dbReference>
<comment type="caution">
    <text evidence="2">The sequence shown here is derived from an EMBL/GenBank/DDBJ whole genome shotgun (WGS) entry which is preliminary data.</text>
</comment>
<dbReference type="SUPFAM" id="SSF55347">
    <property type="entry name" value="Glyceraldehyde-3-phosphate dehydrogenase-like, C-terminal domain"/>
    <property type="match status" value="1"/>
</dbReference>
<name>A0A7C4LQ34_9PLAN</name>
<dbReference type="PANTHER" id="PTHR43818">
    <property type="entry name" value="BCDNA.GH03377"/>
    <property type="match status" value="1"/>
</dbReference>
<evidence type="ECO:0000313" key="2">
    <source>
        <dbReference type="EMBL" id="HGT39151.1"/>
    </source>
</evidence>